<sequence length="212" mass="23702">MFRRNCLAMALMSVCGTMVHAAEKVGIKPETVPGRADYPELRAGTQLDHLYESMLANGFGISNPNIGKDKPVVVIVSDTQCPWCSKLWSAAKPLQNQVNFIWFPIPVLRDLSIDQAALILSSEEPWDAMQHHEDHFKDKDFRGINPVGTTVDKKYRDEVWTNAKIARWSGLTTVPLGVFKNSSGKYIPIPSGTDTEHIKKIVGIEKDVKELQ</sequence>
<proteinExistence type="predicted"/>
<comment type="caution">
    <text evidence="2">The sequence shown here is derived from an EMBL/GenBank/DDBJ whole genome shotgun (WGS) entry which is preliminary data.</text>
</comment>
<dbReference type="EMBL" id="NHMP01000005">
    <property type="protein sequence ID" value="OXE47350.1"/>
    <property type="molecule type" value="Genomic_DNA"/>
</dbReference>
<evidence type="ECO:0000313" key="3">
    <source>
        <dbReference type="Proteomes" id="UP000214610"/>
    </source>
</evidence>
<dbReference type="InterPro" id="IPR036249">
    <property type="entry name" value="Thioredoxin-like_sf"/>
</dbReference>
<dbReference type="Proteomes" id="UP000214610">
    <property type="component" value="Unassembled WGS sequence"/>
</dbReference>
<organism evidence="2 3">
    <name type="scientific">Turicimonas muris</name>
    <dbReference type="NCBI Taxonomy" id="1796652"/>
    <lineage>
        <taxon>Bacteria</taxon>
        <taxon>Pseudomonadati</taxon>
        <taxon>Pseudomonadota</taxon>
        <taxon>Betaproteobacteria</taxon>
        <taxon>Burkholderiales</taxon>
        <taxon>Sutterellaceae</taxon>
        <taxon>Turicimonas</taxon>
    </lineage>
</organism>
<evidence type="ECO:0008006" key="4">
    <source>
        <dbReference type="Google" id="ProtNLM"/>
    </source>
</evidence>
<dbReference type="AlphaFoldDB" id="A0A227KHR6"/>
<evidence type="ECO:0000256" key="1">
    <source>
        <dbReference type="SAM" id="SignalP"/>
    </source>
</evidence>
<dbReference type="SUPFAM" id="SSF52833">
    <property type="entry name" value="Thioredoxin-like"/>
    <property type="match status" value="1"/>
</dbReference>
<name>A0A227KHR6_9BURK</name>
<feature type="chain" id="PRO_5011229218" description="Thioredoxin-like fold domain-containing protein" evidence="1">
    <location>
        <begin position="22"/>
        <end position="212"/>
    </location>
</feature>
<keyword evidence="1" id="KW-0732">Signal</keyword>
<dbReference type="Gene3D" id="3.40.30.10">
    <property type="entry name" value="Glutaredoxin"/>
    <property type="match status" value="1"/>
</dbReference>
<protein>
    <recommendedName>
        <fullName evidence="4">Thioredoxin-like fold domain-containing protein</fullName>
    </recommendedName>
</protein>
<accession>A0A227KHR6</accession>
<keyword evidence="3" id="KW-1185">Reference proteome</keyword>
<reference evidence="3" key="1">
    <citation type="submission" date="2017-05" db="EMBL/GenBank/DDBJ databases">
        <title>Improved OligoMM genomes.</title>
        <authorList>
            <person name="Garzetti D."/>
        </authorList>
    </citation>
    <scope>NUCLEOTIDE SEQUENCE [LARGE SCALE GENOMIC DNA]</scope>
    <source>
        <strain evidence="3">YL45</strain>
    </source>
</reference>
<feature type="signal peptide" evidence="1">
    <location>
        <begin position="1"/>
        <end position="21"/>
    </location>
</feature>
<evidence type="ECO:0000313" key="2">
    <source>
        <dbReference type="EMBL" id="OXE47350.1"/>
    </source>
</evidence>
<dbReference type="RefSeq" id="WP_066594492.1">
    <property type="nucleotide sequence ID" value="NZ_CAJTBZ010000017.1"/>
</dbReference>
<gene>
    <name evidence="2" type="ORF">ADH67_09350</name>
</gene>
<dbReference type="GeneID" id="78362310"/>